<dbReference type="PANTHER" id="PTHR43103:SF5">
    <property type="entry name" value="4-EPIMERASE, PUTATIVE (AFU_ORTHOLOGUE AFUA_7G00360)-RELATED"/>
    <property type="match status" value="1"/>
</dbReference>
<gene>
    <name evidence="5" type="ORF">VSU01S_13240</name>
</gene>
<evidence type="ECO:0000256" key="1">
    <source>
        <dbReference type="ARBA" id="ARBA00007637"/>
    </source>
</evidence>
<dbReference type="AlphaFoldDB" id="A0A511QP26"/>
<dbReference type="Pfam" id="PF01370">
    <property type="entry name" value="Epimerase"/>
    <property type="match status" value="1"/>
</dbReference>
<dbReference type="Proteomes" id="UP000321113">
    <property type="component" value="Unassembled WGS sequence"/>
</dbReference>
<dbReference type="Gene3D" id="3.40.50.720">
    <property type="entry name" value="NAD(P)-binding Rossmann-like Domain"/>
    <property type="match status" value="1"/>
</dbReference>
<proteinExistence type="inferred from homology"/>
<evidence type="ECO:0000313" key="6">
    <source>
        <dbReference type="Proteomes" id="UP000321113"/>
    </source>
</evidence>
<keyword evidence="6" id="KW-1185">Reference proteome</keyword>
<dbReference type="PANTHER" id="PTHR43103">
    <property type="entry name" value="NUCLEOSIDE-DIPHOSPHATE-SUGAR EPIMERASE"/>
    <property type="match status" value="1"/>
</dbReference>
<dbReference type="InterPro" id="IPR036291">
    <property type="entry name" value="NAD(P)-bd_dom_sf"/>
</dbReference>
<evidence type="ECO:0000256" key="3">
    <source>
        <dbReference type="ARBA" id="ARBA00023027"/>
    </source>
</evidence>
<protein>
    <recommendedName>
        <fullName evidence="4">NAD-dependent epimerase/dehydratase domain-containing protein</fullName>
    </recommendedName>
</protein>
<feature type="domain" description="NAD-dependent epimerase/dehydratase" evidence="4">
    <location>
        <begin position="4"/>
        <end position="161"/>
    </location>
</feature>
<keyword evidence="2" id="KW-0560">Oxidoreductase</keyword>
<name>A0A511QP26_9VIBR</name>
<evidence type="ECO:0000259" key="4">
    <source>
        <dbReference type="Pfam" id="PF01370"/>
    </source>
</evidence>
<dbReference type="RefSeq" id="WP_162892784.1">
    <property type="nucleotide sequence ID" value="NZ_BJXK01000004.1"/>
</dbReference>
<dbReference type="CDD" id="cd08946">
    <property type="entry name" value="SDR_e"/>
    <property type="match status" value="1"/>
</dbReference>
<accession>A0A511QP26</accession>
<comment type="similarity">
    <text evidence="1">Belongs to the NAD(P)-dependent epimerase/dehydratase family.</text>
</comment>
<dbReference type="SUPFAM" id="SSF51735">
    <property type="entry name" value="NAD(P)-binding Rossmann-fold domains"/>
    <property type="match status" value="1"/>
</dbReference>
<evidence type="ECO:0000256" key="2">
    <source>
        <dbReference type="ARBA" id="ARBA00023002"/>
    </source>
</evidence>
<organism evidence="5 6">
    <name type="scientific">Vibrio superstes NBRC 103154</name>
    <dbReference type="NCBI Taxonomy" id="1219062"/>
    <lineage>
        <taxon>Bacteria</taxon>
        <taxon>Pseudomonadati</taxon>
        <taxon>Pseudomonadota</taxon>
        <taxon>Gammaproteobacteria</taxon>
        <taxon>Vibrionales</taxon>
        <taxon>Vibrionaceae</taxon>
        <taxon>Vibrio</taxon>
    </lineage>
</organism>
<dbReference type="InterPro" id="IPR001509">
    <property type="entry name" value="Epimerase_deHydtase"/>
</dbReference>
<reference evidence="5 6" key="1">
    <citation type="submission" date="2019-07" db="EMBL/GenBank/DDBJ databases">
        <title>Whole genome shotgun sequence of Vibrio superstes NBRC 103154.</title>
        <authorList>
            <person name="Hosoyama A."/>
            <person name="Uohara A."/>
            <person name="Ohji S."/>
            <person name="Ichikawa N."/>
        </authorList>
    </citation>
    <scope>NUCLEOTIDE SEQUENCE [LARGE SCALE GENOMIC DNA]</scope>
    <source>
        <strain evidence="5 6">NBRC 103154</strain>
    </source>
</reference>
<evidence type="ECO:0000313" key="5">
    <source>
        <dbReference type="EMBL" id="GEM79079.1"/>
    </source>
</evidence>
<comment type="caution">
    <text evidence="5">The sequence shown here is derived from an EMBL/GenBank/DDBJ whole genome shotgun (WGS) entry which is preliminary data.</text>
</comment>
<dbReference type="EMBL" id="BJXK01000004">
    <property type="protein sequence ID" value="GEM79079.1"/>
    <property type="molecule type" value="Genomic_DNA"/>
</dbReference>
<keyword evidence="3" id="KW-0520">NAD</keyword>
<sequence length="272" mass="30545">MKKIVITGATGHLGKKIYDYLSAREDLDVWGLDIRPSDDDKIVVGDITRYEESWASVFENCHGVIHLAADRDNQCGWESAIPNNIDALYNVFHAASVHNVKRFVFASSNWVVGGYRFVNAKLTPDITPNPVNPYGVTKLVGERTAQYFADHHGMEVVSARIGWTQWTHDNQPGAHMEMGRWGQLMWLSDRDYLHGMESSLLADIDGHVVVNLMSNNKGMKWCLESSRKAIGYIPQDESSADLPAGVRIKEFFAWIGQRLIPALGKKINNPSF</sequence>
<dbReference type="GO" id="GO:0016491">
    <property type="term" value="F:oxidoreductase activity"/>
    <property type="evidence" value="ECO:0007669"/>
    <property type="project" value="UniProtKB-KW"/>
</dbReference>